<feature type="transmembrane region" description="Helical" evidence="7">
    <location>
        <begin position="267"/>
        <end position="290"/>
    </location>
</feature>
<dbReference type="EMBL" id="QLMJ01000017">
    <property type="protein sequence ID" value="RAK29773.1"/>
    <property type="molecule type" value="Genomic_DNA"/>
</dbReference>
<dbReference type="PROSITE" id="PS50850">
    <property type="entry name" value="MFS"/>
    <property type="match status" value="1"/>
</dbReference>
<keyword evidence="3" id="KW-1003">Cell membrane</keyword>
<evidence type="ECO:0000256" key="2">
    <source>
        <dbReference type="ARBA" id="ARBA00022448"/>
    </source>
</evidence>
<dbReference type="Proteomes" id="UP000249341">
    <property type="component" value="Unassembled WGS sequence"/>
</dbReference>
<feature type="transmembrane region" description="Helical" evidence="7">
    <location>
        <begin position="49"/>
        <end position="66"/>
    </location>
</feature>
<feature type="transmembrane region" description="Helical" evidence="7">
    <location>
        <begin position="302"/>
        <end position="324"/>
    </location>
</feature>
<dbReference type="InterPro" id="IPR011701">
    <property type="entry name" value="MFS"/>
</dbReference>
<sequence length="480" mass="49104">MSQPSATRWLVLAAVGVAQLMVVLDATIVNIALPSAQVDLGFSDDNRQWVVTAYALAFGSLLLIGGRLGDLYGRKQMFVTGLAGFAVASALGGAAGSFTLLVIARAGQGVFAALLAPAALALLSTTFTDPKERGKAFGIFGAVAGAGAGLGLLLGGALTEWLSWRWCMYVNLVFAVPAAIMAMVVIGADTERRKQAVDVPGAVTGTLGLFAVVFGFSSAESRGWDSPVTIASLVAGPLLLLAFVLIESRAAAPLLPLHVVRHATRGGSYFAIAALGIAMFGVLLFLTFYFQQNLGYSPLRAGFAFVPLNLTIIAVSAGAARALLPKFGPRALIVGGLTLGAVGMVLLARIDEGFGYLDVLPALLLIGVCAGLLYTTTYATGTLGVSWGDMGVASAMLNTASQIGGSIGTALLSTVFADAVSDSEAGSMLGAAVDGYASVFWWAAGLTAISAAVAFVLMRSTKAQMAAQFEWAPPAGAAVH</sequence>
<evidence type="ECO:0000256" key="3">
    <source>
        <dbReference type="ARBA" id="ARBA00022475"/>
    </source>
</evidence>
<evidence type="ECO:0000256" key="7">
    <source>
        <dbReference type="SAM" id="Phobius"/>
    </source>
</evidence>
<feature type="transmembrane region" description="Helical" evidence="7">
    <location>
        <begin position="9"/>
        <end position="29"/>
    </location>
</feature>
<keyword evidence="6 7" id="KW-0472">Membrane</keyword>
<organism evidence="9 10">
    <name type="scientific">Actinoplanes lutulentus</name>
    <dbReference type="NCBI Taxonomy" id="1287878"/>
    <lineage>
        <taxon>Bacteria</taxon>
        <taxon>Bacillati</taxon>
        <taxon>Actinomycetota</taxon>
        <taxon>Actinomycetes</taxon>
        <taxon>Micromonosporales</taxon>
        <taxon>Micromonosporaceae</taxon>
        <taxon>Actinoplanes</taxon>
    </lineage>
</organism>
<evidence type="ECO:0000256" key="4">
    <source>
        <dbReference type="ARBA" id="ARBA00022692"/>
    </source>
</evidence>
<evidence type="ECO:0000259" key="8">
    <source>
        <dbReference type="PROSITE" id="PS50850"/>
    </source>
</evidence>
<dbReference type="Gene3D" id="1.20.1720.10">
    <property type="entry name" value="Multidrug resistance protein D"/>
    <property type="match status" value="1"/>
</dbReference>
<keyword evidence="4 7" id="KW-0812">Transmembrane</keyword>
<comment type="caution">
    <text evidence="9">The sequence shown here is derived from an EMBL/GenBank/DDBJ whole genome shotgun (WGS) entry which is preliminary data.</text>
</comment>
<dbReference type="Gene3D" id="1.20.1250.20">
    <property type="entry name" value="MFS general substrate transporter like domains"/>
    <property type="match status" value="1"/>
</dbReference>
<dbReference type="RefSeq" id="WP_111652739.1">
    <property type="nucleotide sequence ID" value="NZ_JACHWI010000013.1"/>
</dbReference>
<protein>
    <submittedName>
        <fullName evidence="9">EmrB/QacA subfamily drug resistance transporter</fullName>
    </submittedName>
</protein>
<dbReference type="AlphaFoldDB" id="A0A327Z3I1"/>
<dbReference type="PRINTS" id="PR01036">
    <property type="entry name" value="TCRTETB"/>
</dbReference>
<dbReference type="InterPro" id="IPR036259">
    <property type="entry name" value="MFS_trans_sf"/>
</dbReference>
<evidence type="ECO:0000256" key="6">
    <source>
        <dbReference type="ARBA" id="ARBA00023136"/>
    </source>
</evidence>
<reference evidence="9 10" key="1">
    <citation type="submission" date="2018-06" db="EMBL/GenBank/DDBJ databases">
        <title>Genomic Encyclopedia of Type Strains, Phase III (KMG-III): the genomes of soil and plant-associated and newly described type strains.</title>
        <authorList>
            <person name="Whitman W."/>
        </authorList>
    </citation>
    <scope>NUCLEOTIDE SEQUENCE [LARGE SCALE GENOMIC DNA]</scope>
    <source>
        <strain evidence="9 10">CGMCC 4.7090</strain>
    </source>
</reference>
<gene>
    <name evidence="9" type="ORF">B0I29_11799</name>
</gene>
<feature type="transmembrane region" description="Helical" evidence="7">
    <location>
        <begin position="228"/>
        <end position="246"/>
    </location>
</feature>
<evidence type="ECO:0000313" key="10">
    <source>
        <dbReference type="Proteomes" id="UP000249341"/>
    </source>
</evidence>
<accession>A0A327Z3I1</accession>
<dbReference type="Pfam" id="PF07690">
    <property type="entry name" value="MFS_1"/>
    <property type="match status" value="1"/>
</dbReference>
<feature type="transmembrane region" description="Helical" evidence="7">
    <location>
        <begin position="362"/>
        <end position="387"/>
    </location>
</feature>
<keyword evidence="2" id="KW-0813">Transport</keyword>
<feature type="transmembrane region" description="Helical" evidence="7">
    <location>
        <begin position="139"/>
        <end position="162"/>
    </location>
</feature>
<feature type="transmembrane region" description="Helical" evidence="7">
    <location>
        <begin position="439"/>
        <end position="458"/>
    </location>
</feature>
<keyword evidence="5 7" id="KW-1133">Transmembrane helix</keyword>
<feature type="transmembrane region" description="Helical" evidence="7">
    <location>
        <begin position="331"/>
        <end position="350"/>
    </location>
</feature>
<name>A0A327Z3I1_9ACTN</name>
<dbReference type="PANTHER" id="PTHR42718">
    <property type="entry name" value="MAJOR FACILITATOR SUPERFAMILY MULTIDRUG TRANSPORTER MFSC"/>
    <property type="match status" value="1"/>
</dbReference>
<feature type="transmembrane region" description="Helical" evidence="7">
    <location>
        <begin position="168"/>
        <end position="187"/>
    </location>
</feature>
<dbReference type="OrthoDB" id="4080117at2"/>
<feature type="domain" description="Major facilitator superfamily (MFS) profile" evidence="8">
    <location>
        <begin position="11"/>
        <end position="462"/>
    </location>
</feature>
<dbReference type="GO" id="GO:0022857">
    <property type="term" value="F:transmembrane transporter activity"/>
    <property type="evidence" value="ECO:0007669"/>
    <property type="project" value="InterPro"/>
</dbReference>
<comment type="subcellular location">
    <subcellularLocation>
        <location evidence="1">Cell membrane</location>
        <topology evidence="1">Multi-pass membrane protein</topology>
    </subcellularLocation>
</comment>
<feature type="transmembrane region" description="Helical" evidence="7">
    <location>
        <begin position="78"/>
        <end position="103"/>
    </location>
</feature>
<evidence type="ECO:0000256" key="5">
    <source>
        <dbReference type="ARBA" id="ARBA00022989"/>
    </source>
</evidence>
<keyword evidence="10" id="KW-1185">Reference proteome</keyword>
<feature type="transmembrane region" description="Helical" evidence="7">
    <location>
        <begin position="399"/>
        <end position="419"/>
    </location>
</feature>
<feature type="transmembrane region" description="Helical" evidence="7">
    <location>
        <begin position="109"/>
        <end position="127"/>
    </location>
</feature>
<evidence type="ECO:0000313" key="9">
    <source>
        <dbReference type="EMBL" id="RAK29773.1"/>
    </source>
</evidence>
<dbReference type="GO" id="GO:0005886">
    <property type="term" value="C:plasma membrane"/>
    <property type="evidence" value="ECO:0007669"/>
    <property type="project" value="UniProtKB-SubCell"/>
</dbReference>
<dbReference type="PANTHER" id="PTHR42718:SF46">
    <property type="entry name" value="BLR6921 PROTEIN"/>
    <property type="match status" value="1"/>
</dbReference>
<evidence type="ECO:0000256" key="1">
    <source>
        <dbReference type="ARBA" id="ARBA00004651"/>
    </source>
</evidence>
<feature type="transmembrane region" description="Helical" evidence="7">
    <location>
        <begin position="199"/>
        <end position="216"/>
    </location>
</feature>
<dbReference type="SUPFAM" id="SSF103473">
    <property type="entry name" value="MFS general substrate transporter"/>
    <property type="match status" value="1"/>
</dbReference>
<dbReference type="CDD" id="cd17321">
    <property type="entry name" value="MFS_MMR_MDR_like"/>
    <property type="match status" value="1"/>
</dbReference>
<dbReference type="InterPro" id="IPR020846">
    <property type="entry name" value="MFS_dom"/>
</dbReference>
<proteinExistence type="predicted"/>